<dbReference type="EMBL" id="CAUYUE010000003">
    <property type="protein sequence ID" value="CAK0757062.1"/>
    <property type="molecule type" value="Genomic_DNA"/>
</dbReference>
<evidence type="ECO:0000256" key="5">
    <source>
        <dbReference type="PROSITE-ProRule" id="PRU10141"/>
    </source>
</evidence>
<evidence type="ECO:0000256" key="6">
    <source>
        <dbReference type="SAM" id="MobiDB-lite"/>
    </source>
</evidence>
<dbReference type="InterPro" id="IPR051681">
    <property type="entry name" value="Ser/Thr_Kinases-Pseudokinases"/>
</dbReference>
<dbReference type="SUPFAM" id="SSF56112">
    <property type="entry name" value="Protein kinase-like (PK-like)"/>
    <property type="match status" value="1"/>
</dbReference>
<evidence type="ECO:0000256" key="2">
    <source>
        <dbReference type="ARBA" id="ARBA00022741"/>
    </source>
</evidence>
<feature type="compositionally biased region" description="Low complexity" evidence="6">
    <location>
        <begin position="812"/>
        <end position="830"/>
    </location>
</feature>
<feature type="compositionally biased region" description="Basic and acidic residues" evidence="6">
    <location>
        <begin position="60"/>
        <end position="71"/>
    </location>
</feature>
<dbReference type="Gene3D" id="1.10.510.10">
    <property type="entry name" value="Transferase(Phosphotransferase) domain 1"/>
    <property type="match status" value="1"/>
</dbReference>
<evidence type="ECO:0000313" key="9">
    <source>
        <dbReference type="Proteomes" id="UP001314263"/>
    </source>
</evidence>
<feature type="compositionally biased region" description="Basic residues" evidence="6">
    <location>
        <begin position="1235"/>
        <end position="1253"/>
    </location>
</feature>
<organism evidence="8 9">
    <name type="scientific">Coccomyxa viridis</name>
    <dbReference type="NCBI Taxonomy" id="1274662"/>
    <lineage>
        <taxon>Eukaryota</taxon>
        <taxon>Viridiplantae</taxon>
        <taxon>Chlorophyta</taxon>
        <taxon>core chlorophytes</taxon>
        <taxon>Trebouxiophyceae</taxon>
        <taxon>Trebouxiophyceae incertae sedis</taxon>
        <taxon>Coccomyxaceae</taxon>
        <taxon>Coccomyxa</taxon>
    </lineage>
</organism>
<protein>
    <recommendedName>
        <fullName evidence="7">Protein kinase domain-containing protein</fullName>
    </recommendedName>
</protein>
<feature type="compositionally biased region" description="Basic residues" evidence="6">
    <location>
        <begin position="1271"/>
        <end position="1284"/>
    </location>
</feature>
<dbReference type="PROSITE" id="PS00107">
    <property type="entry name" value="PROTEIN_KINASE_ATP"/>
    <property type="match status" value="1"/>
</dbReference>
<dbReference type="Gene3D" id="3.30.200.20">
    <property type="entry name" value="Phosphorylase Kinase, domain 1"/>
    <property type="match status" value="1"/>
</dbReference>
<feature type="compositionally biased region" description="Basic and acidic residues" evidence="6">
    <location>
        <begin position="1286"/>
        <end position="1306"/>
    </location>
</feature>
<keyword evidence="4 5" id="KW-0067">ATP-binding</keyword>
<feature type="region of interest" description="Disordered" evidence="6">
    <location>
        <begin position="150"/>
        <end position="199"/>
    </location>
</feature>
<sequence length="1681" mass="181587">MVHDSFSSQSEGDQDFPQAFEIAEQMGTPPTRSRSIGGRRERFVVQDVSANRGQKRDRRTQKTDRQKGRLDARYHKELDTTLQVLGIDGDIPKPLAPVRITTSVHVPLVDDTPIAARRSGSVASSSVFFSPRAGFGRTPSEAGLSEFSLEGEHTGERPGLQERKGSLPPRHPGSLTPVSPPDRQFSLRDSLGPRESGALDLGDGAIHRLQSERQEWHADLDSLLEGNFASEDLDLAITLAKNKANDLKEQLSWWARPPEADWPTREQRLEWLEHALGEAQDIMRAMQSNGALDADLGTYVEIVRVVLKDLRGMGCMISEAVAEGLRSLEPAHHDTKRGFRAANKALHLVLDLTKMLRHTSRLDPGAGLELDCTDLGACAQEIVLATLQATATLQDSLLFPGALAPGSINSGHELQVKARMLQHCWDSCGKLIDFVAHFWPEKRGSLYCEWCKLFLKAATAAEGMQEALRQYPSDNLGMDSLGIDEAPCPGAGGVWGVSSRARFSAKSSGTVSDEDLQAQAWLPSCLRSLLAEAEKAADAVLSWESASEYEGGASSSVEDVNNSSPKGSGAACIIVEALSESMYDLAHTGAQRVAKLCREPSGLACWALELLEEQACMAVLFVRDLDRGLLGRGSHGLQQYEMLRRGTDALVNGILRVRRLLKQKRTADADDTPVGAPLKPAPSNASTSSLSSGVTSLSATSAARQPASRASFSSLPDPPLAAEQLMAEDAASRPVTPATPTRKAEASLSAALASSQDVQAAGPAAAEVQPGSTAPQAAPSRPPAGGSAGSAAIPIPRSTSSSALPAHSTWGKASKAAPARAAAAQPGASGDRARLQQFAAGRPQPPRAGSPASKDGSTTDSSLKGASRDASFVFVGPQGSAQLASSPEQLPQIGQPAAAAAPTPASRTGKPSPAAQHASFRRWASHLDNSPTAQQAEAQAEPKGADADRTSSGDDVTAEKFLDAMLAPPAAPGAGMPSAAAVLANPMPKLAPLPSPFDTEELQRSSRASLTAAAQPAGAPRDSAFLGFPKESAAQPAHGASMPAQAGPSSSYGRTDHERHPGKDRRHSKWKNFGRGGSSAVSAEQDPGQEDCPPSRSPGMTSSRGRDSRSSRGQREEDPNSRYQPMPEPMDRSASGQTERSASGKPGLLRRFKDALRRPTSGSSSRMERTESRMDRQEPVLVANGSGMPTQPPPGAVYGYPVQQQPQLGMVYGAPPQQPPMVCDEAQQPTDKGHKYSSRSHHGRSSRHSRHVRHEQPAFAPDPDQGSEGGRRRHRRRSRRHSSRAPRPEPRAHPAREHQSSRRRTEGAPAQALAPLVMPWEGDPFWQIKWEDIKPALVRKVGSGGFAQVYEVYMYGALMAVKIVNLTADKDLNLSEALIRFKDEVDLQRRLSLHPNVVRFMGACCHIPHTGRPFQDDTLDNFPDVTLAILMELCQYGTLYDVMNQARRVKHINQDIRSGRLPVNYLQNSELKSRPGYKLLCSWRLRLDLALQAAAALQYTHEHGVIHRDLTSTNLLVTNKWECKLSDFGLSRAIEGANLPNSGQLNSLEWMAPERLVGEEYGTAADVFSFGVVLWELLTLEQPWFNDHERPGLCSRVMPEVHGMNQLFVIRQVPLGVRLPTPTAQDVEPPLPDLPKVCGIVEDCWKGAADQRPSMKQVFERLKVIVDDLKSRETEKKSAHR</sequence>
<evidence type="ECO:0000259" key="7">
    <source>
        <dbReference type="PROSITE" id="PS50011"/>
    </source>
</evidence>
<feature type="compositionally biased region" description="Low complexity" evidence="6">
    <location>
        <begin position="964"/>
        <end position="981"/>
    </location>
</feature>
<keyword evidence="1" id="KW-0808">Transferase</keyword>
<dbReference type="PROSITE" id="PS00109">
    <property type="entry name" value="PROTEIN_KINASE_TYR"/>
    <property type="match status" value="1"/>
</dbReference>
<dbReference type="GO" id="GO:0005524">
    <property type="term" value="F:ATP binding"/>
    <property type="evidence" value="ECO:0007669"/>
    <property type="project" value="UniProtKB-UniRule"/>
</dbReference>
<feature type="compositionally biased region" description="Polar residues" evidence="6">
    <location>
        <begin position="855"/>
        <end position="864"/>
    </location>
</feature>
<reference evidence="8 9" key="1">
    <citation type="submission" date="2023-10" db="EMBL/GenBank/DDBJ databases">
        <authorList>
            <person name="Maclean D."/>
            <person name="Macfadyen A."/>
        </authorList>
    </citation>
    <scope>NUCLEOTIDE SEQUENCE [LARGE SCALE GENOMIC DNA]</scope>
</reference>
<gene>
    <name evidence="8" type="ORF">CVIRNUC_002508</name>
</gene>
<evidence type="ECO:0000256" key="1">
    <source>
        <dbReference type="ARBA" id="ARBA00022679"/>
    </source>
</evidence>
<feature type="region of interest" description="Disordered" evidence="6">
    <location>
        <begin position="665"/>
        <end position="692"/>
    </location>
</feature>
<dbReference type="InterPro" id="IPR001245">
    <property type="entry name" value="Ser-Thr/Tyr_kinase_cat_dom"/>
</dbReference>
<dbReference type="InterPro" id="IPR008266">
    <property type="entry name" value="Tyr_kinase_AS"/>
</dbReference>
<dbReference type="PANTHER" id="PTHR44329">
    <property type="entry name" value="SERINE/THREONINE-PROTEIN KINASE TNNI3K-RELATED"/>
    <property type="match status" value="1"/>
</dbReference>
<dbReference type="InterPro" id="IPR011009">
    <property type="entry name" value="Kinase-like_dom_sf"/>
</dbReference>
<proteinExistence type="predicted"/>
<evidence type="ECO:0000256" key="3">
    <source>
        <dbReference type="ARBA" id="ARBA00022777"/>
    </source>
</evidence>
<dbReference type="Pfam" id="PF07714">
    <property type="entry name" value="PK_Tyr_Ser-Thr"/>
    <property type="match status" value="1"/>
</dbReference>
<feature type="region of interest" description="Disordered" evidence="6">
    <location>
        <begin position="1"/>
        <end position="71"/>
    </location>
</feature>
<feature type="compositionally biased region" description="Low complexity" evidence="6">
    <location>
        <begin position="746"/>
        <end position="755"/>
    </location>
</feature>
<accession>A0AAV1HXL4</accession>
<dbReference type="PROSITE" id="PS50011">
    <property type="entry name" value="PROTEIN_KINASE_DOM"/>
    <property type="match status" value="1"/>
</dbReference>
<feature type="region of interest" description="Disordered" evidence="6">
    <location>
        <begin position="729"/>
        <end position="1313"/>
    </location>
</feature>
<name>A0AAV1HXL4_9CHLO</name>
<dbReference type="InterPro" id="IPR000719">
    <property type="entry name" value="Prot_kinase_dom"/>
</dbReference>
<feature type="domain" description="Protein kinase" evidence="7">
    <location>
        <begin position="1335"/>
        <end position="1665"/>
    </location>
</feature>
<feature type="compositionally biased region" description="Low complexity" evidence="6">
    <location>
        <begin position="681"/>
        <end position="692"/>
    </location>
</feature>
<keyword evidence="2 5" id="KW-0547">Nucleotide-binding</keyword>
<feature type="compositionally biased region" description="Basic and acidic residues" evidence="6">
    <location>
        <begin position="1166"/>
        <end position="1178"/>
    </location>
</feature>
<feature type="compositionally biased region" description="Low complexity" evidence="6">
    <location>
        <begin position="896"/>
        <end position="905"/>
    </location>
</feature>
<feature type="compositionally biased region" description="Basic and acidic residues" evidence="6">
    <location>
        <begin position="943"/>
        <end position="962"/>
    </location>
</feature>
<comment type="caution">
    <text evidence="8">The sequence shown here is derived from an EMBL/GenBank/DDBJ whole genome shotgun (WGS) entry which is preliminary data.</text>
</comment>
<feature type="compositionally biased region" description="Low complexity" evidence="6">
    <location>
        <begin position="774"/>
        <end position="796"/>
    </location>
</feature>
<feature type="compositionally biased region" description="Basic and acidic residues" evidence="6">
    <location>
        <begin position="1104"/>
        <end position="1120"/>
    </location>
</feature>
<dbReference type="InterPro" id="IPR017441">
    <property type="entry name" value="Protein_kinase_ATP_BS"/>
</dbReference>
<evidence type="ECO:0000313" key="8">
    <source>
        <dbReference type="EMBL" id="CAK0757062.1"/>
    </source>
</evidence>
<evidence type="ECO:0000256" key="4">
    <source>
        <dbReference type="ARBA" id="ARBA00022840"/>
    </source>
</evidence>
<keyword evidence="3" id="KW-0418">Kinase</keyword>
<dbReference type="Proteomes" id="UP001314263">
    <property type="component" value="Unassembled WGS sequence"/>
</dbReference>
<keyword evidence="9" id="KW-1185">Reference proteome</keyword>
<feature type="compositionally biased region" description="Basic and acidic residues" evidence="6">
    <location>
        <begin position="150"/>
        <end position="165"/>
    </location>
</feature>
<dbReference type="GO" id="GO:0004674">
    <property type="term" value="F:protein serine/threonine kinase activity"/>
    <property type="evidence" value="ECO:0007669"/>
    <property type="project" value="TreeGrafter"/>
</dbReference>
<feature type="compositionally biased region" description="Basic residues" evidence="6">
    <location>
        <begin position="1062"/>
        <end position="1072"/>
    </location>
</feature>
<feature type="binding site" evidence="5">
    <location>
        <position position="1362"/>
    </location>
    <ligand>
        <name>ATP</name>
        <dbReference type="ChEBI" id="CHEBI:30616"/>
    </ligand>
</feature>
<feature type="compositionally biased region" description="Polar residues" evidence="6">
    <location>
        <begin position="1"/>
        <end position="11"/>
    </location>
</feature>
<feature type="compositionally biased region" description="Polar residues" evidence="6">
    <location>
        <begin position="879"/>
        <end position="889"/>
    </location>
</feature>
<dbReference type="PANTHER" id="PTHR44329:SF288">
    <property type="entry name" value="MITOGEN-ACTIVATED PROTEIN KINASE KINASE KINASE 20"/>
    <property type="match status" value="1"/>
</dbReference>